<organism evidence="2 3">
    <name type="scientific">Stephania yunnanensis</name>
    <dbReference type="NCBI Taxonomy" id="152371"/>
    <lineage>
        <taxon>Eukaryota</taxon>
        <taxon>Viridiplantae</taxon>
        <taxon>Streptophyta</taxon>
        <taxon>Embryophyta</taxon>
        <taxon>Tracheophyta</taxon>
        <taxon>Spermatophyta</taxon>
        <taxon>Magnoliopsida</taxon>
        <taxon>Ranunculales</taxon>
        <taxon>Menispermaceae</taxon>
        <taxon>Menispermoideae</taxon>
        <taxon>Cissampelideae</taxon>
        <taxon>Stephania</taxon>
    </lineage>
</organism>
<feature type="region of interest" description="Disordered" evidence="1">
    <location>
        <begin position="48"/>
        <end position="83"/>
    </location>
</feature>
<keyword evidence="3" id="KW-1185">Reference proteome</keyword>
<dbReference type="EMBL" id="JBBNAF010000009">
    <property type="protein sequence ID" value="KAK9113908.1"/>
    <property type="molecule type" value="Genomic_DNA"/>
</dbReference>
<protein>
    <submittedName>
        <fullName evidence="2">Uncharacterized protein</fullName>
    </submittedName>
</protein>
<reference evidence="2 3" key="1">
    <citation type="submission" date="2024-01" db="EMBL/GenBank/DDBJ databases">
        <title>Genome assemblies of Stephania.</title>
        <authorList>
            <person name="Yang L."/>
        </authorList>
    </citation>
    <scope>NUCLEOTIDE SEQUENCE [LARGE SCALE GENOMIC DNA]</scope>
    <source>
        <strain evidence="2">YNDBR</strain>
        <tissue evidence="2">Leaf</tissue>
    </source>
</reference>
<gene>
    <name evidence="2" type="ORF">Syun_020705</name>
</gene>
<comment type="caution">
    <text evidence="2">The sequence shown here is derived from an EMBL/GenBank/DDBJ whole genome shotgun (WGS) entry which is preliminary data.</text>
</comment>
<sequence length="83" mass="8686">MLSTKSNTSPLIRFLPSISIGSPTLGLTLTPSYPALSSHLTSSLTRTLSLSSSRPPSPSISLSYDLLASPPRPPCSSGGHHLR</sequence>
<evidence type="ECO:0000313" key="3">
    <source>
        <dbReference type="Proteomes" id="UP001420932"/>
    </source>
</evidence>
<accession>A0AAP0IEE5</accession>
<evidence type="ECO:0000313" key="2">
    <source>
        <dbReference type="EMBL" id="KAK9113908.1"/>
    </source>
</evidence>
<dbReference type="Proteomes" id="UP001420932">
    <property type="component" value="Unassembled WGS sequence"/>
</dbReference>
<feature type="compositionally biased region" description="Low complexity" evidence="1">
    <location>
        <begin position="48"/>
        <end position="63"/>
    </location>
</feature>
<proteinExistence type="predicted"/>
<name>A0AAP0IEE5_9MAGN</name>
<dbReference type="AlphaFoldDB" id="A0AAP0IEE5"/>
<evidence type="ECO:0000256" key="1">
    <source>
        <dbReference type="SAM" id="MobiDB-lite"/>
    </source>
</evidence>